<dbReference type="CDD" id="cd00022">
    <property type="entry name" value="BIR"/>
    <property type="match status" value="1"/>
</dbReference>
<organism evidence="3">
    <name type="scientific">Encephalitozoon cuniculi</name>
    <name type="common">Microsporidian parasite</name>
    <dbReference type="NCBI Taxonomy" id="6035"/>
    <lineage>
        <taxon>Eukaryota</taxon>
        <taxon>Fungi</taxon>
        <taxon>Fungi incertae sedis</taxon>
        <taxon>Microsporidia</taxon>
        <taxon>Unikaryonidae</taxon>
        <taxon>Encephalitozoon</taxon>
    </lineage>
</organism>
<proteinExistence type="predicted"/>
<accession>M1KJQ2</accession>
<dbReference type="VEuPathDB" id="MicrosporidiaDB:M970_050640"/>
<dbReference type="VEuPathDB" id="MicrosporidiaDB:AEWR_050640"/>
<dbReference type="VEuPathDB" id="MicrosporidiaDB:AEWQ_050640"/>
<sequence length="249" mass="28230">MFSFKRRMETFAGWPEDYGAATPESLSIAGFMCLSAESDDLTVRCVYCDKTLECWERTDVPAKEHYLHMSVCPLFNVNKVEGRVHMFDGWNPKEARVLARKGFVKYNLGDMDFIFCYKCGSIDRNHVCRRKRGCPYNAEKSSNIFFYDLIGGAYNKELARYTECNLYIPNQLREFLGMVVSDARMSALGSIGDAIDVYVSNKLADMEKAMDNDIEKILGEMAGGIEGKDPERGRCMSLDVLPTTAENSR</sequence>
<dbReference type="PANTHER" id="PTHR46771">
    <property type="entry name" value="DETERIN"/>
    <property type="match status" value="1"/>
</dbReference>
<reference evidence="3" key="1">
    <citation type="journal article" date="2013" name="Eukaryot. Cell">
        <title>Extremely Reduced Levels of Heterozygosity in the Vertebrate Pathogen Encephalitozoon cuniculi.</title>
        <authorList>
            <person name="Selman M."/>
            <person name="Sak B."/>
            <person name="Kvac M."/>
            <person name="Farinelli L."/>
            <person name="Weiss L.M."/>
            <person name="Corradi N."/>
        </authorList>
    </citation>
    <scope>NUCLEOTIDE SEQUENCE</scope>
</reference>
<dbReference type="PANTHER" id="PTHR46771:SF5">
    <property type="entry name" value="DETERIN"/>
    <property type="match status" value="1"/>
</dbReference>
<evidence type="ECO:0000256" key="2">
    <source>
        <dbReference type="ARBA" id="ARBA00022833"/>
    </source>
</evidence>
<dbReference type="SUPFAM" id="SSF57924">
    <property type="entry name" value="Inhibitor of apoptosis (IAP) repeat"/>
    <property type="match status" value="1"/>
</dbReference>
<dbReference type="SMART" id="SM00238">
    <property type="entry name" value="BIR"/>
    <property type="match status" value="1"/>
</dbReference>
<dbReference type="EMBL" id="KC513607">
    <property type="protein sequence ID" value="AGE95436.1"/>
    <property type="molecule type" value="Genomic_DNA"/>
</dbReference>
<evidence type="ECO:0000256" key="1">
    <source>
        <dbReference type="ARBA" id="ARBA00022723"/>
    </source>
</evidence>
<evidence type="ECO:0000313" key="3">
    <source>
        <dbReference type="EMBL" id="AGE95436.1"/>
    </source>
</evidence>
<dbReference type="GO" id="GO:0046872">
    <property type="term" value="F:metal ion binding"/>
    <property type="evidence" value="ECO:0007669"/>
    <property type="project" value="UniProtKB-KW"/>
</dbReference>
<protein>
    <submittedName>
        <fullName evidence="3">Uncharacterized protein</fullName>
    </submittedName>
</protein>
<dbReference type="AlphaFoldDB" id="M1KJQ2"/>
<dbReference type="InterPro" id="IPR051190">
    <property type="entry name" value="Baculoviral_IAP"/>
</dbReference>
<dbReference type="InterPro" id="IPR001370">
    <property type="entry name" value="BIR_rpt"/>
</dbReference>
<keyword evidence="1" id="KW-0479">Metal-binding</keyword>
<name>M1KJQ2_ENCCN</name>
<keyword evidence="2" id="KW-0862">Zinc</keyword>
<dbReference type="PROSITE" id="PS50143">
    <property type="entry name" value="BIR_REPEAT_2"/>
    <property type="match status" value="1"/>
</dbReference>
<dbReference type="Pfam" id="PF00653">
    <property type="entry name" value="BIR"/>
    <property type="match status" value="1"/>
</dbReference>
<dbReference type="OMA" id="MTTTCYL"/>
<gene>
    <name evidence="3" type="ORF">ECU05_0660</name>
</gene>
<dbReference type="VEuPathDB" id="MicrosporidiaDB:ECU05_0660"/>
<dbReference type="VEuPathDB" id="MicrosporidiaDB:AEWD_050640"/>
<dbReference type="Gene3D" id="1.10.1170.10">
    <property type="entry name" value="Inhibitor Of Apoptosis Protein (2mihbC-IAP-1), Chain A"/>
    <property type="match status" value="1"/>
</dbReference>